<accession>A0ABU6JKQ5</accession>
<dbReference type="CDD" id="cd00093">
    <property type="entry name" value="HTH_XRE"/>
    <property type="match status" value="1"/>
</dbReference>
<comment type="caution">
    <text evidence="3">The sequence shown here is derived from an EMBL/GenBank/DDBJ whole genome shotgun (WGS) entry which is preliminary data.</text>
</comment>
<gene>
    <name evidence="3" type="ORF">RY831_32175</name>
</gene>
<protein>
    <submittedName>
        <fullName evidence="3">Helix-turn-helix transcriptional regulator</fullName>
    </submittedName>
</protein>
<organism evidence="3 4">
    <name type="scientific">Noviherbaspirillum album</name>
    <dbReference type="NCBI Taxonomy" id="3080276"/>
    <lineage>
        <taxon>Bacteria</taxon>
        <taxon>Pseudomonadati</taxon>
        <taxon>Pseudomonadota</taxon>
        <taxon>Betaproteobacteria</taxon>
        <taxon>Burkholderiales</taxon>
        <taxon>Oxalobacteraceae</taxon>
        <taxon>Noviherbaspirillum</taxon>
    </lineage>
</organism>
<keyword evidence="1" id="KW-0238">DNA-binding</keyword>
<dbReference type="PROSITE" id="PS50943">
    <property type="entry name" value="HTH_CROC1"/>
    <property type="match status" value="1"/>
</dbReference>
<dbReference type="InterPro" id="IPR010982">
    <property type="entry name" value="Lambda_DNA-bd_dom_sf"/>
</dbReference>
<dbReference type="RefSeq" id="WP_326510381.1">
    <property type="nucleotide sequence ID" value="NZ_JAWIIV010000077.1"/>
</dbReference>
<dbReference type="PANTHER" id="PTHR46558:SF11">
    <property type="entry name" value="HTH-TYPE TRANSCRIPTIONAL REGULATOR XRE"/>
    <property type="match status" value="1"/>
</dbReference>
<proteinExistence type="predicted"/>
<dbReference type="SMART" id="SM00530">
    <property type="entry name" value="HTH_XRE"/>
    <property type="match status" value="1"/>
</dbReference>
<evidence type="ECO:0000259" key="2">
    <source>
        <dbReference type="PROSITE" id="PS50943"/>
    </source>
</evidence>
<dbReference type="InterPro" id="IPR001387">
    <property type="entry name" value="Cro/C1-type_HTH"/>
</dbReference>
<dbReference type="SUPFAM" id="SSF47413">
    <property type="entry name" value="lambda repressor-like DNA-binding domains"/>
    <property type="match status" value="1"/>
</dbReference>
<sequence>MASTDKPFFIELGKRIADLRREHNMTQQQLAEALGIAQQTLAHYEVARLRVPASMLPTLGEIFNVPVDALVGRPMPARSNGKRGPSSRLEQQIEAISQLSKTQQKFVTQMLDTVLAQAKQ</sequence>
<name>A0ABU6JKQ5_9BURK</name>
<reference evidence="3 4" key="1">
    <citation type="submission" date="2023-10" db="EMBL/GenBank/DDBJ databases">
        <title>Noviherbaspirillum sp. CPCC 100848 genome assembly.</title>
        <authorList>
            <person name="Li X.Y."/>
            <person name="Fang X.M."/>
        </authorList>
    </citation>
    <scope>NUCLEOTIDE SEQUENCE [LARGE SCALE GENOMIC DNA]</scope>
    <source>
        <strain evidence="3 4">CPCC 100848</strain>
    </source>
</reference>
<dbReference type="PANTHER" id="PTHR46558">
    <property type="entry name" value="TRACRIPTIONAL REGULATORY PROTEIN-RELATED-RELATED"/>
    <property type="match status" value="1"/>
</dbReference>
<evidence type="ECO:0000313" key="3">
    <source>
        <dbReference type="EMBL" id="MEC4723779.1"/>
    </source>
</evidence>
<keyword evidence="4" id="KW-1185">Reference proteome</keyword>
<dbReference type="EMBL" id="JAWIIV010000077">
    <property type="protein sequence ID" value="MEC4723779.1"/>
    <property type="molecule type" value="Genomic_DNA"/>
</dbReference>
<dbReference type="Pfam" id="PF01381">
    <property type="entry name" value="HTH_3"/>
    <property type="match status" value="1"/>
</dbReference>
<evidence type="ECO:0000313" key="4">
    <source>
        <dbReference type="Proteomes" id="UP001352263"/>
    </source>
</evidence>
<dbReference type="Proteomes" id="UP001352263">
    <property type="component" value="Unassembled WGS sequence"/>
</dbReference>
<evidence type="ECO:0000256" key="1">
    <source>
        <dbReference type="ARBA" id="ARBA00023125"/>
    </source>
</evidence>
<dbReference type="Gene3D" id="1.10.260.40">
    <property type="entry name" value="lambda repressor-like DNA-binding domains"/>
    <property type="match status" value="1"/>
</dbReference>
<feature type="domain" description="HTH cro/C1-type" evidence="2">
    <location>
        <begin position="16"/>
        <end position="70"/>
    </location>
</feature>